<evidence type="ECO:0000256" key="3">
    <source>
        <dbReference type="ARBA" id="ARBA00023274"/>
    </source>
</evidence>
<dbReference type="GO" id="GO:0003723">
    <property type="term" value="F:RNA binding"/>
    <property type="evidence" value="ECO:0007669"/>
    <property type="project" value="InterPro"/>
</dbReference>
<evidence type="ECO:0000313" key="5">
    <source>
        <dbReference type="EMBL" id="KAJ3182411.1"/>
    </source>
</evidence>
<feature type="domain" description="Large ribosomal subunit protein uL24 C-terminal" evidence="4">
    <location>
        <begin position="66"/>
        <end position="109"/>
    </location>
</feature>
<keyword evidence="2" id="KW-0689">Ribosomal protein</keyword>
<dbReference type="HAMAP" id="MF_01326_B">
    <property type="entry name" value="Ribosomal_uL24_B"/>
    <property type="match status" value="1"/>
</dbReference>
<name>A0AAD5TRN1_9FUNG</name>
<dbReference type="Proteomes" id="UP001212152">
    <property type="component" value="Unassembled WGS sequence"/>
</dbReference>
<dbReference type="InterPro" id="IPR057264">
    <property type="entry name" value="Ribosomal_uL24_C"/>
</dbReference>
<comment type="caution">
    <text evidence="5">The sequence shown here is derived from an EMBL/GenBank/DDBJ whole genome shotgun (WGS) entry which is preliminary data.</text>
</comment>
<dbReference type="GO" id="GO:0006412">
    <property type="term" value="P:translation"/>
    <property type="evidence" value="ECO:0007669"/>
    <property type="project" value="InterPro"/>
</dbReference>
<dbReference type="SUPFAM" id="SSF50104">
    <property type="entry name" value="Translation proteins SH3-like domain"/>
    <property type="match status" value="1"/>
</dbReference>
<keyword evidence="6" id="KW-1185">Reference proteome</keyword>
<dbReference type="Pfam" id="PF17136">
    <property type="entry name" value="ribosomal_L24"/>
    <property type="match status" value="1"/>
</dbReference>
<dbReference type="AlphaFoldDB" id="A0AAD5TRN1"/>
<dbReference type="InterPro" id="IPR041988">
    <property type="entry name" value="Ribosomal_uL24_KOW"/>
</dbReference>
<evidence type="ECO:0000256" key="1">
    <source>
        <dbReference type="ARBA" id="ARBA00010618"/>
    </source>
</evidence>
<dbReference type="GO" id="GO:0003735">
    <property type="term" value="F:structural constituent of ribosome"/>
    <property type="evidence" value="ECO:0007669"/>
    <property type="project" value="InterPro"/>
</dbReference>
<dbReference type="PANTHER" id="PTHR12903">
    <property type="entry name" value="MITOCHONDRIAL RIBOSOMAL PROTEIN L24"/>
    <property type="match status" value="1"/>
</dbReference>
<gene>
    <name evidence="5" type="ORF">HDU87_008575</name>
</gene>
<evidence type="ECO:0000259" key="4">
    <source>
        <dbReference type="Pfam" id="PF17136"/>
    </source>
</evidence>
<protein>
    <recommendedName>
        <fullName evidence="4">Large ribosomal subunit protein uL24 C-terminal domain-containing protein</fullName>
    </recommendedName>
</protein>
<dbReference type="CDD" id="cd06089">
    <property type="entry name" value="KOW_RPL26"/>
    <property type="match status" value="1"/>
</dbReference>
<sequence>MGALKFKGANMLIPKRPKIAEKDRIKTWKIFEGDTVKITGGRKDVNKTGKVISVLKNLNAVIVEDCNMVTKHIKPNPESPKGSIIRKEAHISVTNVQLVDPATGNATKTMLIRPRPGRQYMDPITGRHEFQRYSPSTGSLIPKPTPRDPFASKDIGPLDTAKDVVEAHTFAPNITECPFPNSFMNELERMRRKNKESHAF</sequence>
<keyword evidence="3" id="KW-0687">Ribonucleoprotein</keyword>
<dbReference type="EMBL" id="JADGJQ010000009">
    <property type="protein sequence ID" value="KAJ3182411.1"/>
    <property type="molecule type" value="Genomic_DNA"/>
</dbReference>
<dbReference type="InterPro" id="IPR003256">
    <property type="entry name" value="Ribosomal_uL24"/>
</dbReference>
<organism evidence="5 6">
    <name type="scientific">Geranomyces variabilis</name>
    <dbReference type="NCBI Taxonomy" id="109894"/>
    <lineage>
        <taxon>Eukaryota</taxon>
        <taxon>Fungi</taxon>
        <taxon>Fungi incertae sedis</taxon>
        <taxon>Chytridiomycota</taxon>
        <taxon>Chytridiomycota incertae sedis</taxon>
        <taxon>Chytridiomycetes</taxon>
        <taxon>Spizellomycetales</taxon>
        <taxon>Powellomycetaceae</taxon>
        <taxon>Geranomyces</taxon>
    </lineage>
</organism>
<comment type="similarity">
    <text evidence="1">Belongs to the universal ribosomal protein uL24 family.</text>
</comment>
<dbReference type="InterPro" id="IPR014722">
    <property type="entry name" value="Rib_uL2_dom2"/>
</dbReference>
<dbReference type="GO" id="GO:1990904">
    <property type="term" value="C:ribonucleoprotein complex"/>
    <property type="evidence" value="ECO:0007669"/>
    <property type="project" value="UniProtKB-KW"/>
</dbReference>
<evidence type="ECO:0000256" key="2">
    <source>
        <dbReference type="ARBA" id="ARBA00022980"/>
    </source>
</evidence>
<accession>A0AAD5TRN1</accession>
<evidence type="ECO:0000313" key="6">
    <source>
        <dbReference type="Proteomes" id="UP001212152"/>
    </source>
</evidence>
<dbReference type="Gene3D" id="2.30.30.30">
    <property type="match status" value="1"/>
</dbReference>
<dbReference type="InterPro" id="IPR008991">
    <property type="entry name" value="Translation_prot_SH3-like_sf"/>
</dbReference>
<dbReference type="GO" id="GO:0005840">
    <property type="term" value="C:ribosome"/>
    <property type="evidence" value="ECO:0007669"/>
    <property type="project" value="UniProtKB-KW"/>
</dbReference>
<dbReference type="NCBIfam" id="TIGR01079">
    <property type="entry name" value="rplX_bact"/>
    <property type="match status" value="1"/>
</dbReference>
<proteinExistence type="inferred from homology"/>
<reference evidence="5" key="1">
    <citation type="submission" date="2020-05" db="EMBL/GenBank/DDBJ databases">
        <title>Phylogenomic resolution of chytrid fungi.</title>
        <authorList>
            <person name="Stajich J.E."/>
            <person name="Amses K."/>
            <person name="Simmons R."/>
            <person name="Seto K."/>
            <person name="Myers J."/>
            <person name="Bonds A."/>
            <person name="Quandt C.A."/>
            <person name="Barry K."/>
            <person name="Liu P."/>
            <person name="Grigoriev I."/>
            <person name="Longcore J.E."/>
            <person name="James T.Y."/>
        </authorList>
    </citation>
    <scope>NUCLEOTIDE SEQUENCE</scope>
    <source>
        <strain evidence="5">JEL0379</strain>
    </source>
</reference>